<dbReference type="InterPro" id="IPR029045">
    <property type="entry name" value="ClpP/crotonase-like_dom_sf"/>
</dbReference>
<keyword evidence="7" id="KW-1185">Reference proteome</keyword>
<keyword evidence="4" id="KW-0472">Membrane</keyword>
<feature type="transmembrane region" description="Helical" evidence="4">
    <location>
        <begin position="12"/>
        <end position="30"/>
    </location>
</feature>
<feature type="domain" description="Large ribosomal subunit protein mL46 N-terminal" evidence="5">
    <location>
        <begin position="263"/>
        <end position="330"/>
    </location>
</feature>
<dbReference type="InterPro" id="IPR014748">
    <property type="entry name" value="Enoyl-CoA_hydra_C"/>
</dbReference>
<dbReference type="FunFam" id="1.10.12.10:FF:000001">
    <property type="entry name" value="Probable enoyl-CoA hydratase, mitochondrial"/>
    <property type="match status" value="1"/>
</dbReference>
<keyword evidence="4" id="KW-0812">Transmembrane</keyword>
<name>A0A0N4W645_HAEPC</name>
<dbReference type="InterPro" id="IPR001753">
    <property type="entry name" value="Enoyl-CoA_hydra/iso"/>
</dbReference>
<evidence type="ECO:0000259" key="5">
    <source>
        <dbReference type="Pfam" id="PF11788"/>
    </source>
</evidence>
<dbReference type="PANTHER" id="PTHR11941:SF171">
    <property type="entry name" value="SD19268P"/>
    <property type="match status" value="1"/>
</dbReference>
<dbReference type="Gene3D" id="3.90.226.10">
    <property type="entry name" value="2-enoyl-CoA Hydratase, Chain A, domain 1"/>
    <property type="match status" value="1"/>
</dbReference>
<evidence type="ECO:0000256" key="4">
    <source>
        <dbReference type="SAM" id="Phobius"/>
    </source>
</evidence>
<dbReference type="Pfam" id="PF00378">
    <property type="entry name" value="ECH_1"/>
    <property type="match status" value="2"/>
</dbReference>
<evidence type="ECO:0000256" key="3">
    <source>
        <dbReference type="RuleBase" id="RU003707"/>
    </source>
</evidence>
<sequence>MRESVILKSFFFYRSSCLCFCLLGIVLFRMNRPQTKNAISKLFLEQLKESISSVKFSKSVRVVILKSDVEGAFCTGADLKERKSMPVEDVPKFVDSLRSSFSELERLPQPVIAAIDGYALGGGLEMALACDIRVACKVNSKLVVLSSRRCRFHVCLTSSAKIGLTETKLAIIPGAGGTQRLTRAVGQSMAKELIFTGRMISGEEACRIGLGPLAVRLAKIAIDTGSQMDLNSGLVVEQQCYAQVIPTQDRLEEMRLSVLRLKWDVMVSVALTRPQIIAAPMTEIERRYHTLQMEEEQEKSLLCNFELKSRHDEKLMEKRAELEREGKELSELDEQIGIANSIIQDEWKRRGEQIVKSLKLDNPRSHEVKDERSLQRMLDRKLLLIVQQRFGQENYKSPWILPQLKHEAGETLREVPQAP</sequence>
<evidence type="ECO:0000313" key="8">
    <source>
        <dbReference type="WBParaSite" id="HPLM_0000549001-mRNA-1"/>
    </source>
</evidence>
<dbReference type="Proteomes" id="UP000268014">
    <property type="component" value="Unassembled WGS sequence"/>
</dbReference>
<keyword evidence="2" id="KW-0456">Lyase</keyword>
<dbReference type="GO" id="GO:0006635">
    <property type="term" value="P:fatty acid beta-oxidation"/>
    <property type="evidence" value="ECO:0007669"/>
    <property type="project" value="TreeGrafter"/>
</dbReference>
<comment type="similarity">
    <text evidence="1 3">Belongs to the enoyl-CoA hydratase/isomerase family.</text>
</comment>
<dbReference type="PANTHER" id="PTHR11941">
    <property type="entry name" value="ENOYL-COA HYDRATASE-RELATED"/>
    <property type="match status" value="1"/>
</dbReference>
<evidence type="ECO:0000256" key="2">
    <source>
        <dbReference type="ARBA" id="ARBA00023239"/>
    </source>
</evidence>
<dbReference type="InterPro" id="IPR021757">
    <property type="entry name" value="Ribosomal_mL46_N"/>
</dbReference>
<evidence type="ECO:0000313" key="6">
    <source>
        <dbReference type="EMBL" id="VDO26139.1"/>
    </source>
</evidence>
<dbReference type="GO" id="GO:0004300">
    <property type="term" value="F:enoyl-CoA hydratase activity"/>
    <property type="evidence" value="ECO:0007669"/>
    <property type="project" value="UniProtKB-ARBA"/>
</dbReference>
<gene>
    <name evidence="6" type="ORF">HPLM_LOCUS5482</name>
</gene>
<dbReference type="OMA" id="YESPWIL"/>
<dbReference type="EMBL" id="UZAF01016344">
    <property type="protein sequence ID" value="VDO26139.1"/>
    <property type="molecule type" value="Genomic_DNA"/>
</dbReference>
<evidence type="ECO:0000313" key="7">
    <source>
        <dbReference type="Proteomes" id="UP000268014"/>
    </source>
</evidence>
<proteinExistence type="inferred from homology"/>
<dbReference type="Pfam" id="PF11788">
    <property type="entry name" value="MRP-L46"/>
    <property type="match status" value="1"/>
</dbReference>
<evidence type="ECO:0000256" key="1">
    <source>
        <dbReference type="ARBA" id="ARBA00005254"/>
    </source>
</evidence>
<protein>
    <submittedName>
        <fullName evidence="8">MRP-L46 domain-containing protein</fullName>
    </submittedName>
</protein>
<dbReference type="WBParaSite" id="HPLM_0000549001-mRNA-1">
    <property type="protein sequence ID" value="HPLM_0000549001-mRNA-1"/>
    <property type="gene ID" value="HPLM_0000549001"/>
</dbReference>
<dbReference type="STRING" id="6290.A0A0N4W645"/>
<dbReference type="Gene3D" id="3.90.79.10">
    <property type="entry name" value="Nucleoside Triphosphate Pyrophosphohydrolase"/>
    <property type="match status" value="1"/>
</dbReference>
<dbReference type="AlphaFoldDB" id="A0A0N4W645"/>
<dbReference type="Gene3D" id="1.10.12.10">
    <property type="entry name" value="Lyase 2-enoyl-coa Hydratase, Chain A, domain 2"/>
    <property type="match status" value="1"/>
</dbReference>
<dbReference type="InterPro" id="IPR018376">
    <property type="entry name" value="Enoyl-CoA_hyd/isom_CS"/>
</dbReference>
<dbReference type="PROSITE" id="PS00166">
    <property type="entry name" value="ENOYL_COA_HYDRATASE"/>
    <property type="match status" value="1"/>
</dbReference>
<dbReference type="CDD" id="cd06558">
    <property type="entry name" value="crotonase-like"/>
    <property type="match status" value="1"/>
</dbReference>
<organism evidence="8">
    <name type="scientific">Haemonchus placei</name>
    <name type="common">Barber's pole worm</name>
    <dbReference type="NCBI Taxonomy" id="6290"/>
    <lineage>
        <taxon>Eukaryota</taxon>
        <taxon>Metazoa</taxon>
        <taxon>Ecdysozoa</taxon>
        <taxon>Nematoda</taxon>
        <taxon>Chromadorea</taxon>
        <taxon>Rhabditida</taxon>
        <taxon>Rhabditina</taxon>
        <taxon>Rhabditomorpha</taxon>
        <taxon>Strongyloidea</taxon>
        <taxon>Trichostrongylidae</taxon>
        <taxon>Haemonchus</taxon>
    </lineage>
</organism>
<dbReference type="OrthoDB" id="410701at2759"/>
<dbReference type="GO" id="GO:0005739">
    <property type="term" value="C:mitochondrion"/>
    <property type="evidence" value="ECO:0007669"/>
    <property type="project" value="TreeGrafter"/>
</dbReference>
<keyword evidence="4" id="KW-1133">Transmembrane helix</keyword>
<reference evidence="8" key="1">
    <citation type="submission" date="2017-02" db="UniProtKB">
        <authorList>
            <consortium name="WormBaseParasite"/>
        </authorList>
    </citation>
    <scope>IDENTIFICATION</scope>
</reference>
<dbReference type="SUPFAM" id="SSF52096">
    <property type="entry name" value="ClpP/crotonase"/>
    <property type="match status" value="1"/>
</dbReference>
<reference evidence="6 7" key="2">
    <citation type="submission" date="2018-11" db="EMBL/GenBank/DDBJ databases">
        <authorList>
            <consortium name="Pathogen Informatics"/>
        </authorList>
    </citation>
    <scope>NUCLEOTIDE SEQUENCE [LARGE SCALE GENOMIC DNA]</scope>
    <source>
        <strain evidence="6 7">MHpl1</strain>
    </source>
</reference>
<accession>A0A0N4W645</accession>